<dbReference type="PANTHER" id="PTHR43133">
    <property type="entry name" value="RNA POLYMERASE ECF-TYPE SIGMA FACTO"/>
    <property type="match status" value="1"/>
</dbReference>
<proteinExistence type="inferred from homology"/>
<evidence type="ECO:0000256" key="2">
    <source>
        <dbReference type="ARBA" id="ARBA00023015"/>
    </source>
</evidence>
<evidence type="ECO:0000313" key="9">
    <source>
        <dbReference type="Proteomes" id="UP000000849"/>
    </source>
</evidence>
<dbReference type="InterPro" id="IPR013249">
    <property type="entry name" value="RNA_pol_sigma70_r4_t2"/>
</dbReference>
<dbReference type="RefSeq" id="WP_013118900.1">
    <property type="nucleotide sequence ID" value="NC_014151.1"/>
</dbReference>
<accession>D5UE97</accession>
<dbReference type="PANTHER" id="PTHR43133:SF50">
    <property type="entry name" value="ECF RNA POLYMERASE SIGMA FACTOR SIGM"/>
    <property type="match status" value="1"/>
</dbReference>
<evidence type="ECO:0000313" key="8">
    <source>
        <dbReference type="EMBL" id="ADG76573.1"/>
    </source>
</evidence>
<dbReference type="InterPro" id="IPR036388">
    <property type="entry name" value="WH-like_DNA-bd_sf"/>
</dbReference>
<dbReference type="STRING" id="446466.Cfla_3705"/>
<reference evidence="8 9" key="1">
    <citation type="journal article" date="2010" name="Stand. Genomic Sci.">
        <title>Complete genome sequence of Cellulomonas flavigena type strain (134).</title>
        <authorList>
            <person name="Abt B."/>
            <person name="Foster B."/>
            <person name="Lapidus A."/>
            <person name="Clum A."/>
            <person name="Sun H."/>
            <person name="Pukall R."/>
            <person name="Lucas S."/>
            <person name="Glavina Del Rio T."/>
            <person name="Nolan M."/>
            <person name="Tice H."/>
            <person name="Cheng J.F."/>
            <person name="Pitluck S."/>
            <person name="Liolios K."/>
            <person name="Ivanova N."/>
            <person name="Mavromatis K."/>
            <person name="Ovchinnikova G."/>
            <person name="Pati A."/>
            <person name="Goodwin L."/>
            <person name="Chen A."/>
            <person name="Palaniappan K."/>
            <person name="Land M."/>
            <person name="Hauser L."/>
            <person name="Chang Y.J."/>
            <person name="Jeffries C.D."/>
            <person name="Rohde M."/>
            <person name="Goker M."/>
            <person name="Woyke T."/>
            <person name="Bristow J."/>
            <person name="Eisen J.A."/>
            <person name="Markowitz V."/>
            <person name="Hugenholtz P."/>
            <person name="Kyrpides N.C."/>
            <person name="Klenk H.P."/>
        </authorList>
    </citation>
    <scope>NUCLEOTIDE SEQUENCE [LARGE SCALE GENOMIC DNA]</scope>
    <source>
        <strain evidence="9">ATCC 482 / DSM 20109 / BCRC 11376 / JCM 18109 / NBRC 3775 / NCIMB 8073 / NRS 134</strain>
    </source>
</reference>
<sequence>MARPWERLLEQLVHERYSTLVGWAALVCGSREDAQDLLQDALMATFSSRARFSTLAEAEQYVRRAVATRSIDVARRRGRERTAVGRVASFAPSTVPGVEGHHLPTDVLRALAGLTARERACVVLRHLEDLSVRETAGLLGISDGAVKRYTADGVARLDALLGGVTDADHETLPVHPRGGATTEVER</sequence>
<comment type="similarity">
    <text evidence="1">Belongs to the sigma-70 factor family. ECF subfamily.</text>
</comment>
<dbReference type="SUPFAM" id="SSF88659">
    <property type="entry name" value="Sigma3 and sigma4 domains of RNA polymerase sigma factors"/>
    <property type="match status" value="1"/>
</dbReference>
<name>D5UE97_CELFN</name>
<dbReference type="InterPro" id="IPR014284">
    <property type="entry name" value="RNA_pol_sigma-70_dom"/>
</dbReference>
<keyword evidence="5" id="KW-0804">Transcription</keyword>
<keyword evidence="2" id="KW-0805">Transcription regulation</keyword>
<dbReference type="Pfam" id="PF04542">
    <property type="entry name" value="Sigma70_r2"/>
    <property type="match status" value="1"/>
</dbReference>
<dbReference type="InterPro" id="IPR039425">
    <property type="entry name" value="RNA_pol_sigma-70-like"/>
</dbReference>
<keyword evidence="4" id="KW-0238">DNA-binding</keyword>
<dbReference type="InterPro" id="IPR007627">
    <property type="entry name" value="RNA_pol_sigma70_r2"/>
</dbReference>
<dbReference type="Gene3D" id="1.10.10.10">
    <property type="entry name" value="Winged helix-like DNA-binding domain superfamily/Winged helix DNA-binding domain"/>
    <property type="match status" value="1"/>
</dbReference>
<gene>
    <name evidence="8" type="ordered locus">Cfla_3705</name>
</gene>
<dbReference type="KEGG" id="cfl:Cfla_3705"/>
<dbReference type="InterPro" id="IPR013325">
    <property type="entry name" value="RNA_pol_sigma_r2"/>
</dbReference>
<dbReference type="eggNOG" id="COG1595">
    <property type="taxonomic scope" value="Bacteria"/>
</dbReference>
<keyword evidence="3" id="KW-0731">Sigma factor</keyword>
<dbReference type="EMBL" id="CP001964">
    <property type="protein sequence ID" value="ADG76573.1"/>
    <property type="molecule type" value="Genomic_DNA"/>
</dbReference>
<feature type="domain" description="RNA polymerase sigma-70 region 2" evidence="6">
    <location>
        <begin position="12"/>
        <end position="79"/>
    </location>
</feature>
<dbReference type="GO" id="GO:0016987">
    <property type="term" value="F:sigma factor activity"/>
    <property type="evidence" value="ECO:0007669"/>
    <property type="project" value="UniProtKB-KW"/>
</dbReference>
<evidence type="ECO:0000256" key="4">
    <source>
        <dbReference type="ARBA" id="ARBA00023125"/>
    </source>
</evidence>
<dbReference type="Gene3D" id="1.10.1740.10">
    <property type="match status" value="1"/>
</dbReference>
<evidence type="ECO:0000256" key="3">
    <source>
        <dbReference type="ARBA" id="ARBA00023082"/>
    </source>
</evidence>
<dbReference type="HOGENOM" id="CLU_047691_15_5_11"/>
<dbReference type="CDD" id="cd06171">
    <property type="entry name" value="Sigma70_r4"/>
    <property type="match status" value="1"/>
</dbReference>
<evidence type="ECO:0000256" key="1">
    <source>
        <dbReference type="ARBA" id="ARBA00010641"/>
    </source>
</evidence>
<feature type="domain" description="RNA polymerase sigma factor 70 region 4 type 2" evidence="7">
    <location>
        <begin position="107"/>
        <end position="157"/>
    </location>
</feature>
<dbReference type="Proteomes" id="UP000000849">
    <property type="component" value="Chromosome"/>
</dbReference>
<organism evidence="8 9">
    <name type="scientific">Cellulomonas flavigena (strain ATCC 482 / DSM 20109 / BCRC 11376 / JCM 18109 / NBRC 3775 / NCIMB 8073 / NRS 134)</name>
    <dbReference type="NCBI Taxonomy" id="446466"/>
    <lineage>
        <taxon>Bacteria</taxon>
        <taxon>Bacillati</taxon>
        <taxon>Actinomycetota</taxon>
        <taxon>Actinomycetes</taxon>
        <taxon>Micrococcales</taxon>
        <taxon>Cellulomonadaceae</taxon>
        <taxon>Cellulomonas</taxon>
    </lineage>
</organism>
<dbReference type="GO" id="GO:0006352">
    <property type="term" value="P:DNA-templated transcription initiation"/>
    <property type="evidence" value="ECO:0007669"/>
    <property type="project" value="InterPro"/>
</dbReference>
<evidence type="ECO:0000256" key="5">
    <source>
        <dbReference type="ARBA" id="ARBA00023163"/>
    </source>
</evidence>
<dbReference type="SUPFAM" id="SSF88946">
    <property type="entry name" value="Sigma2 domain of RNA polymerase sigma factors"/>
    <property type="match status" value="1"/>
</dbReference>
<dbReference type="OrthoDB" id="3688906at2"/>
<evidence type="ECO:0000259" key="6">
    <source>
        <dbReference type="Pfam" id="PF04542"/>
    </source>
</evidence>
<dbReference type="AlphaFoldDB" id="D5UE97"/>
<dbReference type="NCBIfam" id="TIGR02937">
    <property type="entry name" value="sigma70-ECF"/>
    <property type="match status" value="1"/>
</dbReference>
<protein>
    <submittedName>
        <fullName evidence="8">RNA polymerase, sigma-24 subunit, ECF subfamily</fullName>
    </submittedName>
</protein>
<dbReference type="InterPro" id="IPR013324">
    <property type="entry name" value="RNA_pol_sigma_r3/r4-like"/>
</dbReference>
<evidence type="ECO:0000259" key="7">
    <source>
        <dbReference type="Pfam" id="PF08281"/>
    </source>
</evidence>
<keyword evidence="9" id="KW-1185">Reference proteome</keyword>
<dbReference type="GO" id="GO:0003677">
    <property type="term" value="F:DNA binding"/>
    <property type="evidence" value="ECO:0007669"/>
    <property type="project" value="UniProtKB-KW"/>
</dbReference>
<dbReference type="Pfam" id="PF08281">
    <property type="entry name" value="Sigma70_r4_2"/>
    <property type="match status" value="1"/>
</dbReference>